<dbReference type="STRING" id="28066.RF819_08285"/>
<evidence type="ECO:0000313" key="2">
    <source>
        <dbReference type="Proteomes" id="UP000190750"/>
    </source>
</evidence>
<evidence type="ECO:0000313" key="1">
    <source>
        <dbReference type="EMBL" id="OOV06722.1"/>
    </source>
</evidence>
<dbReference type="SUPFAM" id="SSF110087">
    <property type="entry name" value="DR1885-like metal-binding protein"/>
    <property type="match status" value="1"/>
</dbReference>
<accession>A0A1T1ARI4</accession>
<dbReference type="Proteomes" id="UP000190750">
    <property type="component" value="Unassembled WGS sequence"/>
</dbReference>
<dbReference type="AlphaFoldDB" id="A0A1T1ARI4"/>
<dbReference type="Pfam" id="PF04314">
    <property type="entry name" value="PCuAC"/>
    <property type="match status" value="1"/>
</dbReference>
<dbReference type="InterPro" id="IPR036182">
    <property type="entry name" value="PCuAC_sf"/>
</dbReference>
<keyword evidence="2" id="KW-1185">Reference proteome</keyword>
<comment type="caution">
    <text evidence="1">The sequence shown here is derived from an EMBL/GenBank/DDBJ whole genome shotgun (WGS) entry which is preliminary data.</text>
</comment>
<reference evidence="1 2" key="1">
    <citation type="submission" date="2017-01" db="EMBL/GenBank/DDBJ databases">
        <title>Genome sequencing of Rhodoferax fermentans JCM 7819.</title>
        <authorList>
            <person name="Kim Y.J."/>
            <person name="Farh M.E.-A."/>
            <person name="Yang D.-C."/>
        </authorList>
    </citation>
    <scope>NUCLEOTIDE SEQUENCE [LARGE SCALE GENOMIC DNA]</scope>
    <source>
        <strain evidence="1 2">JCM 7819</strain>
    </source>
</reference>
<protein>
    <recommendedName>
        <fullName evidence="3">Copper-binding protein</fullName>
    </recommendedName>
</protein>
<dbReference type="RefSeq" id="WP_143541640.1">
    <property type="nucleotide sequence ID" value="NZ_MTJN01000002.1"/>
</dbReference>
<dbReference type="EMBL" id="MTJN01000002">
    <property type="protein sequence ID" value="OOV06722.1"/>
    <property type="molecule type" value="Genomic_DNA"/>
</dbReference>
<gene>
    <name evidence="1" type="ORF">RF819_08285</name>
</gene>
<sequence>MVSVLRLQGAPSSLRSTGWRRWMVSLLLVLPLWVSAHGVSKGNLLIDHPYAVPSVPGAAQGQVYYRGIQNKGAQPDRLLGASTPQAARVVLARLIPEAQGLRAEAVSAIELPAKTTIRLRHTGDYQLTLLDLKSPLKEGDRFDVTLDFEHAGSQTVQVWVQTPRALSVSHAEH</sequence>
<dbReference type="Gene3D" id="2.60.40.1890">
    <property type="entry name" value="PCu(A)C copper chaperone"/>
    <property type="match status" value="1"/>
</dbReference>
<dbReference type="PANTHER" id="PTHR36302">
    <property type="entry name" value="BLR7088 PROTEIN"/>
    <property type="match status" value="1"/>
</dbReference>
<proteinExistence type="predicted"/>
<evidence type="ECO:0008006" key="3">
    <source>
        <dbReference type="Google" id="ProtNLM"/>
    </source>
</evidence>
<dbReference type="OrthoDB" id="9796962at2"/>
<organism evidence="1 2">
    <name type="scientific">Rhodoferax fermentans</name>
    <dbReference type="NCBI Taxonomy" id="28066"/>
    <lineage>
        <taxon>Bacteria</taxon>
        <taxon>Pseudomonadati</taxon>
        <taxon>Pseudomonadota</taxon>
        <taxon>Betaproteobacteria</taxon>
        <taxon>Burkholderiales</taxon>
        <taxon>Comamonadaceae</taxon>
        <taxon>Rhodoferax</taxon>
    </lineage>
</organism>
<name>A0A1T1ARI4_RHOFE</name>
<dbReference type="PANTHER" id="PTHR36302:SF1">
    <property type="entry name" value="COPPER CHAPERONE PCU(A)C"/>
    <property type="match status" value="1"/>
</dbReference>
<dbReference type="InterPro" id="IPR058248">
    <property type="entry name" value="Lxx211020-like"/>
</dbReference>
<dbReference type="InterPro" id="IPR007410">
    <property type="entry name" value="LpqE-like"/>
</dbReference>